<protein>
    <submittedName>
        <fullName evidence="2">MBL-fold metallo-hydrolase superfamily</fullName>
    </submittedName>
</protein>
<dbReference type="InterPro" id="IPR036866">
    <property type="entry name" value="RibonucZ/Hydroxyglut_hydro"/>
</dbReference>
<sequence>MIKEELFNEGGRRWVYFGRDTSRPSTLIDTNEYLVIDGDAGLLLDPGGMEIFPSVVSAVSREISLERIETIFASHQDPDIVSSLSLWFSLNNNIKVYAPGTWTLFIPHFGGAREINAIPDEGMILPLGESFDIQLIPSHYVHSSGCFTVYDPVAKILFSSDIGAALLPEDYTDIFVKDFDKHTVYMEGFHKRWMPSNRAKNAWIERVNGLDIEYMCPQHGAVFKREDTQRFLQWFKELEVGSAAEVKMNLTQESE</sequence>
<dbReference type="SUPFAM" id="SSF56281">
    <property type="entry name" value="Metallo-hydrolase/oxidoreductase"/>
    <property type="match status" value="1"/>
</dbReference>
<dbReference type="AlphaFoldDB" id="A0A3B1CBZ8"/>
<dbReference type="GO" id="GO:0016787">
    <property type="term" value="F:hydrolase activity"/>
    <property type="evidence" value="ECO:0007669"/>
    <property type="project" value="UniProtKB-KW"/>
</dbReference>
<dbReference type="Gene3D" id="3.60.15.10">
    <property type="entry name" value="Ribonuclease Z/Hydroxyacylglutathione hydrolase-like"/>
    <property type="match status" value="1"/>
</dbReference>
<feature type="domain" description="Metallo-beta-lactamase" evidence="1">
    <location>
        <begin position="29"/>
        <end position="219"/>
    </location>
</feature>
<dbReference type="InterPro" id="IPR045761">
    <property type="entry name" value="ODP_dom"/>
</dbReference>
<proteinExistence type="predicted"/>
<dbReference type="InterPro" id="IPR001279">
    <property type="entry name" value="Metallo-B-lactamas"/>
</dbReference>
<dbReference type="PANTHER" id="PTHR43041">
    <property type="entry name" value="HYDROLASE, METALLO-BETA-LACTAMASE SUPERFAMILY"/>
    <property type="match status" value="1"/>
</dbReference>
<gene>
    <name evidence="2" type="ORF">MNBD_NITROSPINAE04-1302</name>
</gene>
<accession>A0A3B1CBZ8</accession>
<dbReference type="PANTHER" id="PTHR43041:SF1">
    <property type="entry name" value="METALLO-BETA-LACTAMASE DOMAIN-CONTAINING PROTEIN"/>
    <property type="match status" value="1"/>
</dbReference>
<dbReference type="EMBL" id="UOGA01000203">
    <property type="protein sequence ID" value="VAX21534.1"/>
    <property type="molecule type" value="Genomic_DNA"/>
</dbReference>
<dbReference type="Pfam" id="PF19583">
    <property type="entry name" value="ODP"/>
    <property type="match status" value="1"/>
</dbReference>
<reference evidence="2" key="1">
    <citation type="submission" date="2018-06" db="EMBL/GenBank/DDBJ databases">
        <authorList>
            <person name="Zhirakovskaya E."/>
        </authorList>
    </citation>
    <scope>NUCLEOTIDE SEQUENCE</scope>
</reference>
<organism evidence="2">
    <name type="scientific">hydrothermal vent metagenome</name>
    <dbReference type="NCBI Taxonomy" id="652676"/>
    <lineage>
        <taxon>unclassified sequences</taxon>
        <taxon>metagenomes</taxon>
        <taxon>ecological metagenomes</taxon>
    </lineage>
</organism>
<keyword evidence="2" id="KW-0378">Hydrolase</keyword>
<evidence type="ECO:0000259" key="1">
    <source>
        <dbReference type="SMART" id="SM00849"/>
    </source>
</evidence>
<dbReference type="SMART" id="SM00849">
    <property type="entry name" value="Lactamase_B"/>
    <property type="match status" value="1"/>
</dbReference>
<evidence type="ECO:0000313" key="2">
    <source>
        <dbReference type="EMBL" id="VAX21534.1"/>
    </source>
</evidence>
<dbReference type="CDD" id="cd07709">
    <property type="entry name" value="flavodiiron_proteins_MBL-fold"/>
    <property type="match status" value="1"/>
</dbReference>
<name>A0A3B1CBZ8_9ZZZZ</name>